<dbReference type="SUPFAM" id="SSF49303">
    <property type="entry name" value="beta-Galactosidase/glucuronidase domain"/>
    <property type="match status" value="1"/>
</dbReference>
<dbReference type="InterPro" id="IPR036156">
    <property type="entry name" value="Beta-gal/glucu_dom_sf"/>
</dbReference>
<dbReference type="PRINTS" id="PR00132">
    <property type="entry name" value="GLHYDRLASE2"/>
</dbReference>
<dbReference type="Pfam" id="PF02836">
    <property type="entry name" value="Glyco_hydro_2_C"/>
    <property type="match status" value="1"/>
</dbReference>
<dbReference type="Pfam" id="PF00703">
    <property type="entry name" value="Glyco_hydro_2"/>
    <property type="match status" value="1"/>
</dbReference>
<dbReference type="GO" id="GO:0030246">
    <property type="term" value="F:carbohydrate binding"/>
    <property type="evidence" value="ECO:0007669"/>
    <property type="project" value="InterPro"/>
</dbReference>
<dbReference type="GO" id="GO:0004565">
    <property type="term" value="F:beta-galactosidase activity"/>
    <property type="evidence" value="ECO:0007669"/>
    <property type="project" value="UniProtKB-EC"/>
</dbReference>
<dbReference type="InterPro" id="IPR006103">
    <property type="entry name" value="Glyco_hydro_2_cat"/>
</dbReference>
<dbReference type="InterPro" id="IPR004199">
    <property type="entry name" value="B-gal_small/dom_5"/>
</dbReference>
<dbReference type="InterPro" id="IPR006104">
    <property type="entry name" value="Glyco_hydro_2_N"/>
</dbReference>
<evidence type="ECO:0000256" key="4">
    <source>
        <dbReference type="ARBA" id="ARBA00022801"/>
    </source>
</evidence>
<dbReference type="InterPro" id="IPR013783">
    <property type="entry name" value="Ig-like_fold"/>
</dbReference>
<dbReference type="EC" id="3.2.1.23" evidence="3 7"/>
<dbReference type="Gene3D" id="2.60.40.10">
    <property type="entry name" value="Immunoglobulins"/>
    <property type="match status" value="2"/>
</dbReference>
<evidence type="ECO:0000256" key="3">
    <source>
        <dbReference type="ARBA" id="ARBA00012756"/>
    </source>
</evidence>
<accession>A0A6N2Z9U8</accession>
<dbReference type="SMART" id="SM01038">
    <property type="entry name" value="Bgal_small_N"/>
    <property type="match status" value="1"/>
</dbReference>
<dbReference type="Pfam" id="PF02929">
    <property type="entry name" value="Bgal_small_N"/>
    <property type="match status" value="1"/>
</dbReference>
<evidence type="ECO:0000313" key="9">
    <source>
        <dbReference type="EMBL" id="VYT75901.1"/>
    </source>
</evidence>
<dbReference type="InterPro" id="IPR050347">
    <property type="entry name" value="Bact_Beta-galactosidase"/>
</dbReference>
<dbReference type="InterPro" id="IPR023230">
    <property type="entry name" value="Glyco_hydro_2_CS"/>
</dbReference>
<evidence type="ECO:0000256" key="2">
    <source>
        <dbReference type="ARBA" id="ARBA00007401"/>
    </source>
</evidence>
<dbReference type="Pfam" id="PF02837">
    <property type="entry name" value="Glyco_hydro_2_N"/>
    <property type="match status" value="1"/>
</dbReference>
<dbReference type="InterPro" id="IPR006102">
    <property type="entry name" value="Ig-like_GH2"/>
</dbReference>
<gene>
    <name evidence="9" type="primary">ebgA</name>
    <name evidence="9" type="ORF">CPLFYP93_00526</name>
</gene>
<dbReference type="InterPro" id="IPR014718">
    <property type="entry name" value="GH-type_carb-bd"/>
</dbReference>
<dbReference type="GO" id="GO:0005990">
    <property type="term" value="P:lactose catabolic process"/>
    <property type="evidence" value="ECO:0007669"/>
    <property type="project" value="TreeGrafter"/>
</dbReference>
<dbReference type="Gene3D" id="2.60.120.260">
    <property type="entry name" value="Galactose-binding domain-like"/>
    <property type="match status" value="1"/>
</dbReference>
<comment type="catalytic activity">
    <reaction evidence="1 7">
        <text>Hydrolysis of terminal non-reducing beta-D-galactose residues in beta-D-galactosides.</text>
        <dbReference type="EC" id="3.2.1.23"/>
    </reaction>
</comment>
<feature type="domain" description="Beta galactosidase small chain/" evidence="8">
    <location>
        <begin position="735"/>
        <end position="1003"/>
    </location>
</feature>
<dbReference type="AlphaFoldDB" id="A0A6N2Z9U8"/>
<dbReference type="PANTHER" id="PTHR46323:SF2">
    <property type="entry name" value="BETA-GALACTOSIDASE"/>
    <property type="match status" value="1"/>
</dbReference>
<dbReference type="Gene3D" id="3.20.20.80">
    <property type="entry name" value="Glycosidases"/>
    <property type="match status" value="1"/>
</dbReference>
<sequence length="1007" mass="117306">MLLNSYHENISFLHVNMMPRRSYYVPFESVNEALKEISRDNQKSFKSLNGTWNFKYFNSLGNINIDNLLNNKNENFDLIKVPSLWQMEGYDNHQYTNVKYPIGFNPPFVPNNNPCGFYIRDFEIEDFSKDKDYHLNFEGVDSCFYIWLNGKFIGYSQISHSISEFDITKEVLEGKNTIAVLVLKWCDGTYFEDQDKFRMSGIFRDVYILERAKSRIVDYKIDTDISLENKIGFLNFKVIDKVNNPNITYSLLNPKGEVIQSGLINNDSVTLKIEDVELWNPEEPLLYTLLIKTEDEVIKEKVGMRVISIEDSVLKLNGVNVKLRGVNHHDSHPLNGYVMTEEDLLLDLRLMKQYNFNSIRTAHYPKSPIFYEMCDKYGFLVISEADIEAHGVVELYGLGYLENYNMIANDPIYEKVIEDRIEASIIPYKNRPCIFMWSVGNESGFGCNFEKGLIRARELDNTRLLHYEGAFYADKNRENDFSNIDVISRMYPSIDEIKEYFNKGIDKPFILCEYAHAMGNGPGGLKEYDELIQEHKEFAGVYVWEWCDHAIDMGKSKDGKTMYGYGGDFGEISHDGNFCVDGLVYPNRVPHTGLLEYQNINRPIRLIEVDEVNKKVKLKNMMDFKDIGHFLKVKYKLFSDGHVISEKELLIDTLKSKEEKWYALDLPKIPNTIVTILFEYIVKADFLLYKEGLKLGHDQIVWSNNVKSLKSFESITEVKSCKEGFIVNESAEEINIVNGDFNYVYDKNTALFKLIENKKCRFIEDSMKFKVWRAPTDNDRKIKFQWIEAGFNNLESRVYKTTIENKESSITITSHLSLIPIYRERVLDIAIKWIILPGCLIKSEIEADKNVNSPFLPRFGVEIKLDKSYENLSYFGLGPYENYQDKHYASYLGRFNSSVSKIHEDYIRPQENGSRSLCKEVEIYNENSKIYVASQDDFSFNVSHFSTEELTNKKHNFELVEDNATYLIIDYKQSGIGSNSCGPELDHKYRLNEKSMKFNFYLKFEER</sequence>
<evidence type="ECO:0000256" key="6">
    <source>
        <dbReference type="ARBA" id="ARBA00032230"/>
    </source>
</evidence>
<name>A0A6N2Z9U8_9CLOT</name>
<protein>
    <recommendedName>
        <fullName evidence="3 7">Beta-galactosidase</fullName>
        <ecNumber evidence="3 7">3.2.1.23</ecNumber>
    </recommendedName>
    <alternativeName>
        <fullName evidence="6 7">Lactase</fullName>
    </alternativeName>
</protein>
<dbReference type="EMBL" id="CACRTV010000017">
    <property type="protein sequence ID" value="VYT75901.1"/>
    <property type="molecule type" value="Genomic_DNA"/>
</dbReference>
<dbReference type="InterPro" id="IPR011013">
    <property type="entry name" value="Gal_mutarotase_sf_dom"/>
</dbReference>
<comment type="similarity">
    <text evidence="2 7">Belongs to the glycosyl hydrolase 2 family.</text>
</comment>
<keyword evidence="4 7" id="KW-0378">Hydrolase</keyword>
<dbReference type="PANTHER" id="PTHR46323">
    <property type="entry name" value="BETA-GALACTOSIDASE"/>
    <property type="match status" value="1"/>
</dbReference>
<organism evidence="9">
    <name type="scientific">Clostridium paraputrificum</name>
    <dbReference type="NCBI Taxonomy" id="29363"/>
    <lineage>
        <taxon>Bacteria</taxon>
        <taxon>Bacillati</taxon>
        <taxon>Bacillota</taxon>
        <taxon>Clostridia</taxon>
        <taxon>Eubacteriales</taxon>
        <taxon>Clostridiaceae</taxon>
        <taxon>Clostridium</taxon>
    </lineage>
</organism>
<evidence type="ECO:0000259" key="8">
    <source>
        <dbReference type="SMART" id="SM01038"/>
    </source>
</evidence>
<dbReference type="SUPFAM" id="SSF49785">
    <property type="entry name" value="Galactose-binding domain-like"/>
    <property type="match status" value="1"/>
</dbReference>
<proteinExistence type="inferred from homology"/>
<evidence type="ECO:0000256" key="7">
    <source>
        <dbReference type="RuleBase" id="RU361154"/>
    </source>
</evidence>
<dbReference type="InterPro" id="IPR006101">
    <property type="entry name" value="Glyco_hydro_2"/>
</dbReference>
<dbReference type="SUPFAM" id="SSF51445">
    <property type="entry name" value="(Trans)glycosidases"/>
    <property type="match status" value="1"/>
</dbReference>
<dbReference type="SUPFAM" id="SSF74650">
    <property type="entry name" value="Galactose mutarotase-like"/>
    <property type="match status" value="1"/>
</dbReference>
<dbReference type="GO" id="GO:0009341">
    <property type="term" value="C:beta-galactosidase complex"/>
    <property type="evidence" value="ECO:0007669"/>
    <property type="project" value="InterPro"/>
</dbReference>
<evidence type="ECO:0000256" key="1">
    <source>
        <dbReference type="ARBA" id="ARBA00001412"/>
    </source>
</evidence>
<evidence type="ECO:0000256" key="5">
    <source>
        <dbReference type="ARBA" id="ARBA00023295"/>
    </source>
</evidence>
<dbReference type="PROSITE" id="PS00719">
    <property type="entry name" value="GLYCOSYL_HYDROL_F2_1"/>
    <property type="match status" value="1"/>
</dbReference>
<dbReference type="InterPro" id="IPR017853">
    <property type="entry name" value="GH"/>
</dbReference>
<dbReference type="Gene3D" id="2.70.98.10">
    <property type="match status" value="1"/>
</dbReference>
<reference evidence="9" key="1">
    <citation type="submission" date="2019-11" db="EMBL/GenBank/DDBJ databases">
        <authorList>
            <person name="Feng L."/>
        </authorList>
    </citation>
    <scope>NUCLEOTIDE SEQUENCE</scope>
    <source>
        <strain evidence="9">CParaputrificumLFYP93</strain>
    </source>
</reference>
<keyword evidence="5 7" id="KW-0326">Glycosidase</keyword>
<dbReference type="InterPro" id="IPR008979">
    <property type="entry name" value="Galactose-bd-like_sf"/>
</dbReference>